<name>E6PWI9_9ZZZZ</name>
<feature type="domain" description="Gcp-like" evidence="1">
    <location>
        <begin position="40"/>
        <end position="135"/>
    </location>
</feature>
<dbReference type="CDD" id="cd24032">
    <property type="entry name" value="ASKHA_NBD_TsaB"/>
    <property type="match status" value="1"/>
</dbReference>
<dbReference type="PANTHER" id="PTHR11735:SF11">
    <property type="entry name" value="TRNA THREONYLCARBAMOYLADENOSINE BIOSYNTHESIS PROTEIN TSAB"/>
    <property type="match status" value="1"/>
</dbReference>
<dbReference type="GO" id="GO:0006508">
    <property type="term" value="P:proteolysis"/>
    <property type="evidence" value="ECO:0007669"/>
    <property type="project" value="UniProtKB-KW"/>
</dbReference>
<dbReference type="SUPFAM" id="SSF53067">
    <property type="entry name" value="Actin-like ATPase domain"/>
    <property type="match status" value="2"/>
</dbReference>
<gene>
    <name evidence="2" type="ORF">CARN2_1731</name>
</gene>
<dbReference type="InterPro" id="IPR043129">
    <property type="entry name" value="ATPase_NBD"/>
</dbReference>
<dbReference type="EMBL" id="CABM01000071">
    <property type="protein sequence ID" value="CBH99296.1"/>
    <property type="molecule type" value="Genomic_DNA"/>
</dbReference>
<dbReference type="PANTHER" id="PTHR11735">
    <property type="entry name" value="TRNA N6-ADENOSINE THREONYLCARBAMOYLTRANSFERASE"/>
    <property type="match status" value="1"/>
</dbReference>
<evidence type="ECO:0000259" key="1">
    <source>
        <dbReference type="Pfam" id="PF00814"/>
    </source>
</evidence>
<dbReference type="GO" id="GO:0008233">
    <property type="term" value="F:peptidase activity"/>
    <property type="evidence" value="ECO:0007669"/>
    <property type="project" value="UniProtKB-KW"/>
</dbReference>
<keyword evidence="2" id="KW-0378">Hydrolase</keyword>
<organism evidence="2">
    <name type="scientific">mine drainage metagenome</name>
    <dbReference type="NCBI Taxonomy" id="410659"/>
    <lineage>
        <taxon>unclassified sequences</taxon>
        <taxon>metagenomes</taxon>
        <taxon>ecological metagenomes</taxon>
    </lineage>
</organism>
<reference evidence="2" key="1">
    <citation type="submission" date="2009-10" db="EMBL/GenBank/DDBJ databases">
        <title>Diversity of trophic interactions inside an arsenic-rich microbial ecosystem.</title>
        <authorList>
            <person name="Bertin P.N."/>
            <person name="Heinrich-Salmeron A."/>
            <person name="Pelletier E."/>
            <person name="Goulhen-Chollet F."/>
            <person name="Arsene-Ploetze F."/>
            <person name="Gallien S."/>
            <person name="Calteau A."/>
            <person name="Vallenet D."/>
            <person name="Casiot C."/>
            <person name="Chane-Woon-Ming B."/>
            <person name="Giloteaux L."/>
            <person name="Barakat M."/>
            <person name="Bonnefoy V."/>
            <person name="Bruneel O."/>
            <person name="Chandler M."/>
            <person name="Cleiss J."/>
            <person name="Duran R."/>
            <person name="Elbaz-Poulichet F."/>
            <person name="Fonknechten N."/>
            <person name="Lauga B."/>
            <person name="Mornico D."/>
            <person name="Ortet P."/>
            <person name="Schaeffer C."/>
            <person name="Siguier P."/>
            <person name="Alexander Thil Smith A."/>
            <person name="Van Dorsselaer A."/>
            <person name="Weissenbach J."/>
            <person name="Medigue C."/>
            <person name="Le Paslier D."/>
        </authorList>
    </citation>
    <scope>NUCLEOTIDE SEQUENCE</scope>
</reference>
<protein>
    <submittedName>
        <fullName evidence="2">Putative Peptidase M22, glycoprotease</fullName>
    </submittedName>
</protein>
<dbReference type="NCBIfam" id="TIGR03725">
    <property type="entry name" value="T6A_YeaZ"/>
    <property type="match status" value="1"/>
</dbReference>
<dbReference type="Gene3D" id="3.30.420.40">
    <property type="match status" value="2"/>
</dbReference>
<evidence type="ECO:0000313" key="2">
    <source>
        <dbReference type="EMBL" id="CBH99296.1"/>
    </source>
</evidence>
<dbReference type="GO" id="GO:0005829">
    <property type="term" value="C:cytosol"/>
    <property type="evidence" value="ECO:0007669"/>
    <property type="project" value="TreeGrafter"/>
</dbReference>
<dbReference type="AlphaFoldDB" id="E6PWI9"/>
<dbReference type="InterPro" id="IPR022496">
    <property type="entry name" value="T6A_TsaB"/>
</dbReference>
<comment type="caution">
    <text evidence="2">The sequence shown here is derived from an EMBL/GenBank/DDBJ whole genome shotgun (WGS) entry which is preliminary data.</text>
</comment>
<proteinExistence type="predicted"/>
<sequence>MSSALHVLAFDSSTEWLSVALQLGDGAVLASTEPGGARASQRLLPLVQELLAEAGIRLCDIGLIGFGAGPGAFTGLRAACAAAQGLAFGLDIPVVPVHTLLAVAASAEGSAAQAPTLLVANDARMGELYWALAQQGADGGLRLPAPAQVASPQAAALAWVQALGEVPPAGLQLLGHAWAEHGAALAAALPAAWQKQLGAAQTVAPTAAAVARLARAAHVRGESVAAAQALPIYVRNKVALTTEERERARRVEAA</sequence>
<dbReference type="InterPro" id="IPR000905">
    <property type="entry name" value="Gcp-like_dom"/>
</dbReference>
<accession>E6PWI9</accession>
<dbReference type="Pfam" id="PF00814">
    <property type="entry name" value="TsaD"/>
    <property type="match status" value="1"/>
</dbReference>
<keyword evidence="2" id="KW-0645">Protease</keyword>
<dbReference type="GO" id="GO:0002949">
    <property type="term" value="P:tRNA threonylcarbamoyladenosine modification"/>
    <property type="evidence" value="ECO:0007669"/>
    <property type="project" value="InterPro"/>
</dbReference>